<name>A0A1Y2FD61_PROLT</name>
<dbReference type="OrthoDB" id="2264563at2759"/>
<dbReference type="OMA" id="KVGNAFH"/>
<dbReference type="Pfam" id="PF20400">
    <property type="entry name" value="BAR_4"/>
    <property type="match status" value="1"/>
</dbReference>
<dbReference type="SUPFAM" id="SSF50729">
    <property type="entry name" value="PH domain-like"/>
    <property type="match status" value="1"/>
</dbReference>
<feature type="region of interest" description="Disordered" evidence="2">
    <location>
        <begin position="1"/>
        <end position="22"/>
    </location>
</feature>
<dbReference type="STRING" id="56484.A0A1Y2FD61"/>
<dbReference type="InterPro" id="IPR046868">
    <property type="entry name" value="BAR_4"/>
</dbReference>
<organism evidence="4 5">
    <name type="scientific">Protomyces lactucae-debilis</name>
    <dbReference type="NCBI Taxonomy" id="2754530"/>
    <lineage>
        <taxon>Eukaryota</taxon>
        <taxon>Fungi</taxon>
        <taxon>Dikarya</taxon>
        <taxon>Ascomycota</taxon>
        <taxon>Taphrinomycotina</taxon>
        <taxon>Taphrinomycetes</taxon>
        <taxon>Taphrinales</taxon>
        <taxon>Protomycetaceae</taxon>
        <taxon>Protomyces</taxon>
    </lineage>
</organism>
<sequence>MSSTQAQPAVPHQATSGAPDPAESLDARFKAWRTLVKNLEDYFKHLEKVHESSAKDHHKLAKVLEVPFKHTGHFEQAGIQDVFTALQTTTQRWGADQEAYAKAVRHSLVAQASTLEDEIQSFEKRLKKDGLKGAKGVSKLQTETQKHIETLGKHTSSFETNPKGVKADHDPFLVKRGILKQLSKQTEEENAHTETVLAFQKQCEEFEIKIVRSIQAMIAEVSRQHAAEGQDFQSSSNSMLTTSQQLAPDHEWKAFTARDHSLLSSNVAKRDVSSIVFAGADHPSTAPVLEGDLMRKGTVMKKYSPAYFVLTKAGFLHEFKSKSIESDPEPAWTLDIKDATIGAHSTQTNGKNKFVVSGKSKGLLSSKHDYAFQATSYDDMMKWWTALCKFAANAPTPESAELMDDSDTEIASPSASHAHAATAPTTGTVPEHAVPVGHAQPAAAAPGGYAQPAAAAPGGYAQPAAAAPGGYAQPAAAAPGGYAQPAAAAPGGYAQPATAAGYAQPAATQSQVPTQQMAQTNLSGTAPAPGPY</sequence>
<protein>
    <recommendedName>
        <fullName evidence="3">PH domain-containing protein</fullName>
    </recommendedName>
</protein>
<dbReference type="EMBL" id="MCFI01000010">
    <property type="protein sequence ID" value="ORY81862.1"/>
    <property type="molecule type" value="Genomic_DNA"/>
</dbReference>
<evidence type="ECO:0000259" key="3">
    <source>
        <dbReference type="PROSITE" id="PS50003"/>
    </source>
</evidence>
<evidence type="ECO:0000256" key="1">
    <source>
        <dbReference type="ARBA" id="ARBA00022553"/>
    </source>
</evidence>
<accession>A0A1Y2FD61</accession>
<dbReference type="Proteomes" id="UP000193685">
    <property type="component" value="Unassembled WGS sequence"/>
</dbReference>
<dbReference type="SMART" id="SM00233">
    <property type="entry name" value="PH"/>
    <property type="match status" value="1"/>
</dbReference>
<dbReference type="InterPro" id="IPR001849">
    <property type="entry name" value="PH_domain"/>
</dbReference>
<reference evidence="4 5" key="1">
    <citation type="submission" date="2016-07" db="EMBL/GenBank/DDBJ databases">
        <title>Pervasive Adenine N6-methylation of Active Genes in Fungi.</title>
        <authorList>
            <consortium name="DOE Joint Genome Institute"/>
            <person name="Mondo S.J."/>
            <person name="Dannebaum R.O."/>
            <person name="Kuo R.C."/>
            <person name="Labutti K."/>
            <person name="Haridas S."/>
            <person name="Kuo A."/>
            <person name="Salamov A."/>
            <person name="Ahrendt S.R."/>
            <person name="Lipzen A."/>
            <person name="Sullivan W."/>
            <person name="Andreopoulos W.B."/>
            <person name="Clum A."/>
            <person name="Lindquist E."/>
            <person name="Daum C."/>
            <person name="Ramamoorthy G.K."/>
            <person name="Gryganskyi A."/>
            <person name="Culley D."/>
            <person name="Magnuson J.K."/>
            <person name="James T.Y."/>
            <person name="O'Malley M.A."/>
            <person name="Stajich J.E."/>
            <person name="Spatafora J.W."/>
            <person name="Visel A."/>
            <person name="Grigoriev I.V."/>
        </authorList>
    </citation>
    <scope>NUCLEOTIDE SEQUENCE [LARGE SCALE GENOMIC DNA]</scope>
    <source>
        <strain evidence="4 5">12-1054</strain>
    </source>
</reference>
<proteinExistence type="predicted"/>
<dbReference type="AlphaFoldDB" id="A0A1Y2FD61"/>
<feature type="region of interest" description="Disordered" evidence="2">
    <location>
        <begin position="398"/>
        <end position="532"/>
    </location>
</feature>
<keyword evidence="1" id="KW-0597">Phosphoprotein</keyword>
<dbReference type="Gene3D" id="2.30.29.30">
    <property type="entry name" value="Pleckstrin-homology domain (PH domain)/Phosphotyrosine-binding domain (PTB)"/>
    <property type="match status" value="1"/>
</dbReference>
<evidence type="ECO:0000256" key="2">
    <source>
        <dbReference type="SAM" id="MobiDB-lite"/>
    </source>
</evidence>
<dbReference type="RefSeq" id="XP_040724996.1">
    <property type="nucleotide sequence ID" value="XM_040869330.1"/>
</dbReference>
<feature type="compositionally biased region" description="Low complexity" evidence="2">
    <location>
        <begin position="439"/>
        <end position="509"/>
    </location>
</feature>
<dbReference type="InterPro" id="IPR046869">
    <property type="entry name" value="SLM1/RGC1-like_PH"/>
</dbReference>
<dbReference type="Pfam" id="PF20399">
    <property type="entry name" value="PH_20"/>
    <property type="match status" value="1"/>
</dbReference>
<feature type="compositionally biased region" description="Low complexity" evidence="2">
    <location>
        <begin position="411"/>
        <end position="426"/>
    </location>
</feature>
<feature type="compositionally biased region" description="Polar residues" evidence="2">
    <location>
        <begin position="510"/>
        <end position="524"/>
    </location>
</feature>
<gene>
    <name evidence="4" type="ORF">BCR37DRAFT_379754</name>
</gene>
<dbReference type="GeneID" id="63785929"/>
<dbReference type="Gene3D" id="1.20.1270.60">
    <property type="entry name" value="Arfaptin homology (AH) domain/BAR domain"/>
    <property type="match status" value="1"/>
</dbReference>
<keyword evidence="5" id="KW-1185">Reference proteome</keyword>
<evidence type="ECO:0000313" key="4">
    <source>
        <dbReference type="EMBL" id="ORY81862.1"/>
    </source>
</evidence>
<dbReference type="SUPFAM" id="SSF103657">
    <property type="entry name" value="BAR/IMD domain-like"/>
    <property type="match status" value="1"/>
</dbReference>
<evidence type="ECO:0000313" key="5">
    <source>
        <dbReference type="Proteomes" id="UP000193685"/>
    </source>
</evidence>
<dbReference type="InterPro" id="IPR011993">
    <property type="entry name" value="PH-like_dom_sf"/>
</dbReference>
<dbReference type="PANTHER" id="PTHR31941">
    <property type="entry name" value="CYTOSKELETAL SIGNALING PROTEIN SLM1"/>
    <property type="match status" value="1"/>
</dbReference>
<dbReference type="InterPro" id="IPR027267">
    <property type="entry name" value="AH/BAR_dom_sf"/>
</dbReference>
<comment type="caution">
    <text evidence="4">The sequence shown here is derived from an EMBL/GenBank/DDBJ whole genome shotgun (WGS) entry which is preliminary data.</text>
</comment>
<dbReference type="PANTHER" id="PTHR31941:SF1">
    <property type="entry name" value="CYTOSKELETAL SIGNALING PROTEIN SLM1"/>
    <property type="match status" value="1"/>
</dbReference>
<feature type="domain" description="PH" evidence="3">
    <location>
        <begin position="286"/>
        <end position="392"/>
    </location>
</feature>
<dbReference type="PROSITE" id="PS50003">
    <property type="entry name" value="PH_DOMAIN"/>
    <property type="match status" value="1"/>
</dbReference>